<name>A0A8K0F4C9_ANDGO</name>
<protein>
    <submittedName>
        <fullName evidence="4">60S large subunit ribosomal protein eL31 (RpL31)</fullName>
    </submittedName>
</protein>
<dbReference type="InterPro" id="IPR023621">
    <property type="entry name" value="Ribosomal_eL31_dom_sf"/>
</dbReference>
<dbReference type="PANTHER" id="PTHR10956">
    <property type="entry name" value="60S RIBOSOMAL PROTEIN L31"/>
    <property type="match status" value="1"/>
</dbReference>
<proteinExistence type="inferred from homology"/>
<comment type="similarity">
    <text evidence="1">Belongs to the eukaryotic ribosomal protein eL31 family.</text>
</comment>
<dbReference type="FunFam" id="3.10.440.10:FF:000001">
    <property type="entry name" value="60S ribosomal protein L31"/>
    <property type="match status" value="1"/>
</dbReference>
<dbReference type="Pfam" id="PF01198">
    <property type="entry name" value="Ribosomal_L31e"/>
    <property type="match status" value="1"/>
</dbReference>
<evidence type="ECO:0000256" key="3">
    <source>
        <dbReference type="ARBA" id="ARBA00023274"/>
    </source>
</evidence>
<dbReference type="Gene3D" id="3.10.440.10">
    <property type="match status" value="1"/>
</dbReference>
<dbReference type="OrthoDB" id="9739313at2759"/>
<dbReference type="Proteomes" id="UP000799049">
    <property type="component" value="Unassembled WGS sequence"/>
</dbReference>
<keyword evidence="5" id="KW-1185">Reference proteome</keyword>
<dbReference type="SMART" id="SM01380">
    <property type="entry name" value="Ribosomal_L31e"/>
    <property type="match status" value="1"/>
</dbReference>
<organism evidence="4 5">
    <name type="scientific">Andalucia godoyi</name>
    <name type="common">Flagellate</name>
    <dbReference type="NCBI Taxonomy" id="505711"/>
    <lineage>
        <taxon>Eukaryota</taxon>
        <taxon>Discoba</taxon>
        <taxon>Jakobida</taxon>
        <taxon>Andalucina</taxon>
        <taxon>Andaluciidae</taxon>
        <taxon>Andalucia</taxon>
    </lineage>
</organism>
<evidence type="ECO:0000313" key="5">
    <source>
        <dbReference type="Proteomes" id="UP000799049"/>
    </source>
</evidence>
<dbReference type="CDD" id="cd00463">
    <property type="entry name" value="Ribosomal_L31e"/>
    <property type="match status" value="1"/>
</dbReference>
<reference evidence="4" key="1">
    <citation type="submission" date="2019-09" db="EMBL/GenBank/DDBJ databases">
        <title>The Mitochondrial Proteome of the Jakobid, Andalucia godoyi, a Protist With the Most Gene-Rich and Bacteria-Like Mitochondrial Genome.</title>
        <authorList>
            <person name="Gray M.W."/>
            <person name="Burger G."/>
            <person name="Derelle R."/>
            <person name="Klimes V."/>
            <person name="Leger M."/>
            <person name="Sarrasin M."/>
            <person name="Vlcek C."/>
            <person name="Roger A.J."/>
            <person name="Elias M."/>
            <person name="Lang B.F."/>
        </authorList>
    </citation>
    <scope>NUCLEOTIDE SEQUENCE</scope>
    <source>
        <strain evidence="4">And28</strain>
    </source>
</reference>
<accession>A0A8K0F4C9</accession>
<evidence type="ECO:0000256" key="2">
    <source>
        <dbReference type="ARBA" id="ARBA00022980"/>
    </source>
</evidence>
<comment type="caution">
    <text evidence="4">The sequence shown here is derived from an EMBL/GenBank/DDBJ whole genome shotgun (WGS) entry which is preliminary data.</text>
</comment>
<dbReference type="GO" id="GO:0002181">
    <property type="term" value="P:cytoplasmic translation"/>
    <property type="evidence" value="ECO:0007669"/>
    <property type="project" value="TreeGrafter"/>
</dbReference>
<dbReference type="PANTHER" id="PTHR10956:SF0">
    <property type="entry name" value="60S RIBOSOMAL PROTEIN L31"/>
    <property type="match status" value="1"/>
</dbReference>
<dbReference type="GO" id="GO:0003735">
    <property type="term" value="F:structural constituent of ribosome"/>
    <property type="evidence" value="ECO:0007669"/>
    <property type="project" value="InterPro"/>
</dbReference>
<dbReference type="AlphaFoldDB" id="A0A8K0F4C9"/>
<evidence type="ECO:0000256" key="1">
    <source>
        <dbReference type="ARBA" id="ARBA00010808"/>
    </source>
</evidence>
<gene>
    <name evidence="4" type="ORF">ANDGO_07675</name>
</gene>
<dbReference type="SUPFAM" id="SSF54575">
    <property type="entry name" value="Ribosomal protein L31e"/>
    <property type="match status" value="1"/>
</dbReference>
<sequence length="122" mass="14161">MAPTTDKKHPRSSFEAVTREYTVNLHKRVFKESFKKRAKTAMKQIKEFARATMRTEEVHVEPTLNKAVWARGVKNPPTRIRVRIARRRSEDEDAKNAWYCVVSYVPVDDFKGLVNTTVPNAE</sequence>
<keyword evidence="2 4" id="KW-0689">Ribosomal protein</keyword>
<evidence type="ECO:0000313" key="4">
    <source>
        <dbReference type="EMBL" id="KAF0852332.1"/>
    </source>
</evidence>
<dbReference type="EMBL" id="VRVR01000044">
    <property type="protein sequence ID" value="KAF0852332.1"/>
    <property type="molecule type" value="Genomic_DNA"/>
</dbReference>
<keyword evidence="3" id="KW-0687">Ribonucleoprotein</keyword>
<dbReference type="InterPro" id="IPR000054">
    <property type="entry name" value="Ribosomal_eL31"/>
</dbReference>
<dbReference type="GO" id="GO:0022625">
    <property type="term" value="C:cytosolic large ribosomal subunit"/>
    <property type="evidence" value="ECO:0007669"/>
    <property type="project" value="TreeGrafter"/>
</dbReference>